<proteinExistence type="predicted"/>
<organism evidence="2 3">
    <name type="scientific">Camelliibacillus cellulosilyticus</name>
    <dbReference type="NCBI Taxonomy" id="2174486"/>
    <lineage>
        <taxon>Bacteria</taxon>
        <taxon>Bacillati</taxon>
        <taxon>Bacillota</taxon>
        <taxon>Bacilli</taxon>
        <taxon>Bacillales</taxon>
        <taxon>Sporolactobacillaceae</taxon>
        <taxon>Camelliibacillus</taxon>
    </lineage>
</organism>
<evidence type="ECO:0000259" key="1">
    <source>
        <dbReference type="Pfam" id="PF00882"/>
    </source>
</evidence>
<dbReference type="Proteomes" id="UP001596022">
    <property type="component" value="Unassembled WGS sequence"/>
</dbReference>
<evidence type="ECO:0000313" key="3">
    <source>
        <dbReference type="Proteomes" id="UP001596022"/>
    </source>
</evidence>
<dbReference type="Pfam" id="PF00882">
    <property type="entry name" value="Zn_dep_PLPC"/>
    <property type="match status" value="1"/>
</dbReference>
<accession>A0ABV9GLN9</accession>
<sequence>MPNVWTHIDFAERVLAELGCLPSQQRLRTYLRLGAQGPDPFFYHRFWPWVKEKPAAAVGDKIHDEACGSFLMDMIERGAKEEENDALRWYILGFITHHLLDRNAHPYINYRSGPEGAKHQELEFTIDTLWMAEKRQLKTWRVSVYKEIDVGAHLDASICVLLEDLVAKHFPDLASKMPEGYVDESYRDMVRALRFLQKFAGRKSRWLPADISALVFKPIDSDVDFLNRKRTLWFDPTNNDVSFNNSFDDLFEQAKREALEIVPNVLQYWETANLEMLSVIREQLGNISYSTGKDCALGLKNLYYDPIL</sequence>
<reference evidence="3" key="1">
    <citation type="journal article" date="2019" name="Int. J. Syst. Evol. Microbiol.">
        <title>The Global Catalogue of Microorganisms (GCM) 10K type strain sequencing project: providing services to taxonomists for standard genome sequencing and annotation.</title>
        <authorList>
            <consortium name="The Broad Institute Genomics Platform"/>
            <consortium name="The Broad Institute Genome Sequencing Center for Infectious Disease"/>
            <person name="Wu L."/>
            <person name="Ma J."/>
        </authorList>
    </citation>
    <scope>NUCLEOTIDE SEQUENCE [LARGE SCALE GENOMIC DNA]</scope>
    <source>
        <strain evidence="3">CGMCC 1.16306</strain>
    </source>
</reference>
<evidence type="ECO:0000313" key="2">
    <source>
        <dbReference type="EMBL" id="MFC4617590.1"/>
    </source>
</evidence>
<keyword evidence="3" id="KW-1185">Reference proteome</keyword>
<comment type="caution">
    <text evidence="2">The sequence shown here is derived from an EMBL/GenBank/DDBJ whole genome shotgun (WGS) entry which is preliminary data.</text>
</comment>
<gene>
    <name evidence="2" type="ORF">ACFO4N_02470</name>
</gene>
<dbReference type="RefSeq" id="WP_376844624.1">
    <property type="nucleotide sequence ID" value="NZ_JBHSFW010000001.1"/>
</dbReference>
<feature type="domain" description="Phospholipase C/D" evidence="1">
    <location>
        <begin position="6"/>
        <end position="139"/>
    </location>
</feature>
<name>A0ABV9GLN9_9BACL</name>
<dbReference type="EMBL" id="JBHSFW010000001">
    <property type="protein sequence ID" value="MFC4617590.1"/>
    <property type="molecule type" value="Genomic_DNA"/>
</dbReference>
<protein>
    <submittedName>
        <fullName evidence="2">Zinc dependent phospholipase C family protein</fullName>
    </submittedName>
</protein>
<dbReference type="InterPro" id="IPR029002">
    <property type="entry name" value="PLPC/GPLD1"/>
</dbReference>